<evidence type="ECO:0000256" key="1">
    <source>
        <dbReference type="SAM" id="Phobius"/>
    </source>
</evidence>
<evidence type="ECO:0008006" key="4">
    <source>
        <dbReference type="Google" id="ProtNLM"/>
    </source>
</evidence>
<dbReference type="AlphaFoldDB" id="A0A2T1K8Y0"/>
<sequence length="72" mass="7741">MTDKNHGSSKSVRFLNLMQSILGAALGVQSSRRHEEDFNSSSPLPYILGGLLFTASFVGVLLLVVHLVLDGV</sequence>
<dbReference type="OrthoDB" id="5625885at2"/>
<keyword evidence="3" id="KW-1185">Reference proteome</keyword>
<evidence type="ECO:0000313" key="3">
    <source>
        <dbReference type="Proteomes" id="UP000238385"/>
    </source>
</evidence>
<dbReference type="EMBL" id="PXNN01000017">
    <property type="protein sequence ID" value="PSF06233.1"/>
    <property type="molecule type" value="Genomic_DNA"/>
</dbReference>
<dbReference type="InterPro" id="IPR021344">
    <property type="entry name" value="DUF2970"/>
</dbReference>
<proteinExistence type="predicted"/>
<dbReference type="Proteomes" id="UP000238385">
    <property type="component" value="Unassembled WGS sequence"/>
</dbReference>
<organism evidence="2 3">
    <name type="scientific">Marinobacter halophilus</name>
    <dbReference type="NCBI Taxonomy" id="1323740"/>
    <lineage>
        <taxon>Bacteria</taxon>
        <taxon>Pseudomonadati</taxon>
        <taxon>Pseudomonadota</taxon>
        <taxon>Gammaproteobacteria</taxon>
        <taxon>Pseudomonadales</taxon>
        <taxon>Marinobacteraceae</taxon>
        <taxon>Marinobacter</taxon>
    </lineage>
</organism>
<gene>
    <name evidence="2" type="ORF">C7H08_13965</name>
</gene>
<evidence type="ECO:0000313" key="2">
    <source>
        <dbReference type="EMBL" id="PSF06233.1"/>
    </source>
</evidence>
<dbReference type="Pfam" id="PF11174">
    <property type="entry name" value="DUF2970"/>
    <property type="match status" value="1"/>
</dbReference>
<accession>A0A2T1K8Y0</accession>
<keyword evidence="1" id="KW-0812">Transmembrane</keyword>
<protein>
    <recommendedName>
        <fullName evidence="4">DUF2970 domain-containing protein</fullName>
    </recommendedName>
</protein>
<feature type="transmembrane region" description="Helical" evidence="1">
    <location>
        <begin position="44"/>
        <end position="69"/>
    </location>
</feature>
<reference evidence="2 3" key="1">
    <citation type="submission" date="2018-03" db="EMBL/GenBank/DDBJ databases">
        <title>Marinobacter brunus sp. nov., a marine bacterium of Gamma-proteobacteria isolated from the surface seawater of the South China Sea.</title>
        <authorList>
            <person name="Cheng H."/>
            <person name="Wu Y.-H."/>
            <person name="Xamxidin M."/>
            <person name="Xu X.-W."/>
        </authorList>
    </citation>
    <scope>NUCLEOTIDE SEQUENCE [LARGE SCALE GENOMIC DNA]</scope>
    <source>
        <strain evidence="2 3">JCM 30472</strain>
    </source>
</reference>
<keyword evidence="1" id="KW-1133">Transmembrane helix</keyword>
<name>A0A2T1K8Y0_9GAMM</name>
<keyword evidence="1" id="KW-0472">Membrane</keyword>
<comment type="caution">
    <text evidence="2">The sequence shown here is derived from an EMBL/GenBank/DDBJ whole genome shotgun (WGS) entry which is preliminary data.</text>
</comment>